<feature type="compositionally biased region" description="Basic and acidic residues" evidence="2">
    <location>
        <begin position="362"/>
        <end position="377"/>
    </location>
</feature>
<dbReference type="Pfam" id="PF11951">
    <property type="entry name" value="Fungal_trans_2"/>
    <property type="match status" value="1"/>
</dbReference>
<protein>
    <submittedName>
        <fullName evidence="3">Arginine metabolism regulation II</fullName>
    </submittedName>
</protein>
<feature type="region of interest" description="Disordered" evidence="2">
    <location>
        <begin position="74"/>
        <end position="98"/>
    </location>
</feature>
<evidence type="ECO:0000256" key="2">
    <source>
        <dbReference type="SAM" id="MobiDB-lite"/>
    </source>
</evidence>
<dbReference type="InterPro" id="IPR053175">
    <property type="entry name" value="DHMBA_Reg_Transcription_Factor"/>
</dbReference>
<organism evidence="3 4">
    <name type="scientific">Fusarium albosuccineum</name>
    <dbReference type="NCBI Taxonomy" id="1237068"/>
    <lineage>
        <taxon>Eukaryota</taxon>
        <taxon>Fungi</taxon>
        <taxon>Dikarya</taxon>
        <taxon>Ascomycota</taxon>
        <taxon>Pezizomycotina</taxon>
        <taxon>Sordariomycetes</taxon>
        <taxon>Hypocreomycetidae</taxon>
        <taxon>Hypocreales</taxon>
        <taxon>Nectriaceae</taxon>
        <taxon>Fusarium</taxon>
        <taxon>Fusarium decemcellulare species complex</taxon>
    </lineage>
</organism>
<evidence type="ECO:0000313" key="4">
    <source>
        <dbReference type="Proteomes" id="UP000554235"/>
    </source>
</evidence>
<dbReference type="Proteomes" id="UP000554235">
    <property type="component" value="Unassembled WGS sequence"/>
</dbReference>
<reference evidence="3 4" key="1">
    <citation type="submission" date="2020-01" db="EMBL/GenBank/DDBJ databases">
        <title>Identification and distribution of gene clusters putatively required for synthesis of sphingolipid metabolism inhibitors in phylogenetically diverse species of the filamentous fungus Fusarium.</title>
        <authorList>
            <person name="Kim H.-S."/>
            <person name="Busman M."/>
            <person name="Brown D.W."/>
            <person name="Divon H."/>
            <person name="Uhlig S."/>
            <person name="Proctor R.H."/>
        </authorList>
    </citation>
    <scope>NUCLEOTIDE SEQUENCE [LARGE SCALE GENOMIC DNA]</scope>
    <source>
        <strain evidence="3 4">NRRL 20459</strain>
    </source>
</reference>
<proteinExistence type="predicted"/>
<evidence type="ECO:0000313" key="3">
    <source>
        <dbReference type="EMBL" id="KAF4465771.1"/>
    </source>
</evidence>
<gene>
    <name evidence="3" type="ORF">FALBO_7375</name>
</gene>
<dbReference type="InterPro" id="IPR021858">
    <property type="entry name" value="Fun_TF"/>
</dbReference>
<dbReference type="PANTHER" id="PTHR38791">
    <property type="entry name" value="ZN(II)2CYS6 TRANSCRIPTION FACTOR (EUROFUNG)-RELATED-RELATED"/>
    <property type="match status" value="1"/>
</dbReference>
<dbReference type="AlphaFoldDB" id="A0A8H4LBI6"/>
<sequence length="528" mass="58272">MTNPTLESAKLLGFPAKLLFHTLSTTAASHIKAQARDRWSEHYHVTSRQEPPSFKPWCFLARLVRVAVDAGSERSNLSRDPVRGTASHRPPGDVELPHTLALSGDQGWHIPLLTGNPLARQPQPSFEDESVSFFVQEHCVNPGPGVFRGHLDFLPDMYRSSSNDSCLRPALLAAAYISLSRHYKSSTLYVTARNHYGAALRAVNRDLSAKSNTLKDETLVSLMFLGMIEDIDCQGSSAKAVHMLGISKLYQVLGHRLIANVEASNLNGWIFTELQIPSLHSEETLDCLTLPDATVASSNPAIHVAAIVARIGQFYRAAKQITSATNATSSSEKRPLLISAMQQAMGISGELAKFSGTLPSEWKPKETTDKRQTNQRDRPLVTYTSRWTASVCSRFNITLVLFFYRFSSCCRALAQLDRESGTATPETELAQNYSSVADAQLKRLTHLVCISMPYLMGEVDEHGNALDVPDHKGAIMYHLVWPLGIIMASPASTNQQIEDCRARLNWIKDQYGIKLASAIPDLAKDLMA</sequence>
<dbReference type="PANTHER" id="PTHR38791:SF12">
    <property type="entry name" value="TRANSCRIPTION FACTOR DOMAIN-CONTAINING PROTEIN-RELATED"/>
    <property type="match status" value="1"/>
</dbReference>
<accession>A0A8H4LBI6</accession>
<comment type="caution">
    <text evidence="3">The sequence shown here is derived from an EMBL/GenBank/DDBJ whole genome shotgun (WGS) entry which is preliminary data.</text>
</comment>
<keyword evidence="1" id="KW-0539">Nucleus</keyword>
<name>A0A8H4LBI6_9HYPO</name>
<evidence type="ECO:0000256" key="1">
    <source>
        <dbReference type="ARBA" id="ARBA00023242"/>
    </source>
</evidence>
<dbReference type="OrthoDB" id="4491390at2759"/>
<dbReference type="EMBL" id="JAADYS010000979">
    <property type="protein sequence ID" value="KAF4465771.1"/>
    <property type="molecule type" value="Genomic_DNA"/>
</dbReference>
<keyword evidence="4" id="KW-1185">Reference proteome</keyword>
<feature type="region of interest" description="Disordered" evidence="2">
    <location>
        <begin position="357"/>
        <end position="377"/>
    </location>
</feature>